<dbReference type="Gene3D" id="1.10.1870.10">
    <property type="entry name" value="Domain 3, Saccharopine reductase"/>
    <property type="match status" value="1"/>
</dbReference>
<sequence length="445" mass="50892">MKRILLLGAGRSSTSLIKYLIKKVEVYNWELVVGDYDQRLAQEKLPPKPGLKGIHFDVFNEEQKDKEIGEADIVISMLPASFHIHVAKSCLKFGKNLITASYVSDDLKELETAVKQKGLLFLMECGLDPGIDHMSAMKVINNIREEGHQLVNFETFTGGLIAPESEGNNPWKYKFTWNPRNVVMAGNGTVKFIQEGRLKYIPYHRLFRRTEIVEIPGYGLFEGYANRDSLKYLKVYGLENIRTLYRGTFRRPGYCRAWDVFVQLGATDDSYKMDGVENMTHRQFINSFLSYNPQDSVELKLAHYLSLDLEGEEMFKLRWLGLFDDEVIGLTEGTPAQILEHILKKKWTILPDDKDMIVMWHKFDFMDGDQLRKIHSYMVAKGMNSEDTAMAKTVGLPLGIAAELILNNKISVTGIKIPTTKEIYDPILKVLEEEGIKVVEKEMTC</sequence>
<keyword evidence="5" id="KW-1185">Reference proteome</keyword>
<evidence type="ECO:0000256" key="1">
    <source>
        <dbReference type="ARBA" id="ARBA00023002"/>
    </source>
</evidence>
<evidence type="ECO:0000313" key="4">
    <source>
        <dbReference type="EMBL" id="MDN5212467.1"/>
    </source>
</evidence>
<dbReference type="InterPro" id="IPR036291">
    <property type="entry name" value="NAD(P)-bd_dom_sf"/>
</dbReference>
<organism evidence="4 5">
    <name type="scientific">Agaribacillus aureus</name>
    <dbReference type="NCBI Taxonomy" id="3051825"/>
    <lineage>
        <taxon>Bacteria</taxon>
        <taxon>Pseudomonadati</taxon>
        <taxon>Bacteroidota</taxon>
        <taxon>Cytophagia</taxon>
        <taxon>Cytophagales</taxon>
        <taxon>Splendidivirgaceae</taxon>
        <taxon>Agaribacillus</taxon>
    </lineage>
</organism>
<dbReference type="SUPFAM" id="SSF51735">
    <property type="entry name" value="NAD(P)-binding Rossmann-fold domains"/>
    <property type="match status" value="1"/>
</dbReference>
<dbReference type="Proteomes" id="UP001172083">
    <property type="component" value="Unassembled WGS sequence"/>
</dbReference>
<dbReference type="SUPFAM" id="SSF55347">
    <property type="entry name" value="Glyceraldehyde-3-phosphate dehydrogenase-like, C-terminal domain"/>
    <property type="match status" value="1"/>
</dbReference>
<evidence type="ECO:0000259" key="2">
    <source>
        <dbReference type="Pfam" id="PF03435"/>
    </source>
</evidence>
<proteinExistence type="predicted"/>
<dbReference type="PANTHER" id="PTHR11133">
    <property type="entry name" value="SACCHAROPINE DEHYDROGENASE"/>
    <property type="match status" value="1"/>
</dbReference>
<accession>A0ABT8L3Y4</accession>
<comment type="caution">
    <text evidence="4">The sequence shown here is derived from an EMBL/GenBank/DDBJ whole genome shotgun (WGS) entry which is preliminary data.</text>
</comment>
<dbReference type="Pfam" id="PF03435">
    <property type="entry name" value="Sacchrp_dh_NADP"/>
    <property type="match status" value="1"/>
</dbReference>
<reference evidence="4" key="1">
    <citation type="submission" date="2023-06" db="EMBL/GenBank/DDBJ databases">
        <title>Genomic of Agaribacillus aureum.</title>
        <authorList>
            <person name="Wang G."/>
        </authorList>
    </citation>
    <scope>NUCLEOTIDE SEQUENCE</scope>
    <source>
        <strain evidence="4">BMA12</strain>
    </source>
</reference>
<dbReference type="Gene3D" id="3.40.50.720">
    <property type="entry name" value="NAD(P)-binding Rossmann-like Domain"/>
    <property type="match status" value="1"/>
</dbReference>
<dbReference type="Pfam" id="PF16653">
    <property type="entry name" value="Sacchrp_dh_C"/>
    <property type="match status" value="1"/>
</dbReference>
<keyword evidence="1" id="KW-0560">Oxidoreductase</keyword>
<dbReference type="PANTHER" id="PTHR11133:SF22">
    <property type="entry name" value="ALPHA-AMINOADIPIC SEMIALDEHYDE SYNTHASE, MITOCHONDRIAL"/>
    <property type="match status" value="1"/>
</dbReference>
<name>A0ABT8L3Y4_9BACT</name>
<evidence type="ECO:0000259" key="3">
    <source>
        <dbReference type="Pfam" id="PF16653"/>
    </source>
</evidence>
<feature type="domain" description="Saccharopine dehydrogenase-like C-terminal" evidence="3">
    <location>
        <begin position="126"/>
        <end position="436"/>
    </location>
</feature>
<dbReference type="RefSeq" id="WP_346757784.1">
    <property type="nucleotide sequence ID" value="NZ_JAUJEB010000001.1"/>
</dbReference>
<dbReference type="InterPro" id="IPR005097">
    <property type="entry name" value="Sacchrp_dh_NADP-bd"/>
</dbReference>
<dbReference type="InterPro" id="IPR032095">
    <property type="entry name" value="Sacchrp_dh-like_C"/>
</dbReference>
<dbReference type="InterPro" id="IPR051168">
    <property type="entry name" value="AASS"/>
</dbReference>
<gene>
    <name evidence="4" type="ORF">QQ020_10440</name>
</gene>
<protein>
    <submittedName>
        <fullName evidence="4">Saccharopine dehydrogenase C-terminal domain-containing protein</fullName>
    </submittedName>
</protein>
<dbReference type="EMBL" id="JAUJEB010000001">
    <property type="protein sequence ID" value="MDN5212467.1"/>
    <property type="molecule type" value="Genomic_DNA"/>
</dbReference>
<evidence type="ECO:0000313" key="5">
    <source>
        <dbReference type="Proteomes" id="UP001172083"/>
    </source>
</evidence>
<feature type="domain" description="Saccharopine dehydrogenase NADP binding" evidence="2">
    <location>
        <begin position="4"/>
        <end position="120"/>
    </location>
</feature>
<dbReference type="Gene3D" id="3.30.360.10">
    <property type="entry name" value="Dihydrodipicolinate Reductase, domain 2"/>
    <property type="match status" value="1"/>
</dbReference>